<comment type="caution">
    <text evidence="2">The sequence shown here is derived from an EMBL/GenBank/DDBJ whole genome shotgun (WGS) entry which is preliminary data.</text>
</comment>
<keyword evidence="1" id="KW-0732">Signal</keyword>
<dbReference type="Proteomes" id="UP000494165">
    <property type="component" value="Unassembled WGS sequence"/>
</dbReference>
<proteinExistence type="predicted"/>
<evidence type="ECO:0000313" key="2">
    <source>
        <dbReference type="EMBL" id="CAB3380933.1"/>
    </source>
</evidence>
<evidence type="ECO:0000313" key="3">
    <source>
        <dbReference type="Proteomes" id="UP000494165"/>
    </source>
</evidence>
<name>A0A8S1DJW3_9INSE</name>
<feature type="chain" id="PRO_5035928695" evidence="1">
    <location>
        <begin position="20"/>
        <end position="211"/>
    </location>
</feature>
<reference evidence="2 3" key="1">
    <citation type="submission" date="2020-04" db="EMBL/GenBank/DDBJ databases">
        <authorList>
            <person name="Alioto T."/>
            <person name="Alioto T."/>
            <person name="Gomez Garrido J."/>
        </authorList>
    </citation>
    <scope>NUCLEOTIDE SEQUENCE [LARGE SCALE GENOMIC DNA]</scope>
</reference>
<accession>A0A8S1DJW3</accession>
<gene>
    <name evidence="2" type="ORF">CLODIP_2_CD13149</name>
</gene>
<evidence type="ECO:0000256" key="1">
    <source>
        <dbReference type="SAM" id="SignalP"/>
    </source>
</evidence>
<dbReference type="EMBL" id="CADEPI010000220">
    <property type="protein sequence ID" value="CAB3380933.1"/>
    <property type="molecule type" value="Genomic_DNA"/>
</dbReference>
<feature type="signal peptide" evidence="1">
    <location>
        <begin position="1"/>
        <end position="19"/>
    </location>
</feature>
<dbReference type="AlphaFoldDB" id="A0A8S1DJW3"/>
<organism evidence="2 3">
    <name type="scientific">Cloeon dipterum</name>
    <dbReference type="NCBI Taxonomy" id="197152"/>
    <lineage>
        <taxon>Eukaryota</taxon>
        <taxon>Metazoa</taxon>
        <taxon>Ecdysozoa</taxon>
        <taxon>Arthropoda</taxon>
        <taxon>Hexapoda</taxon>
        <taxon>Insecta</taxon>
        <taxon>Pterygota</taxon>
        <taxon>Palaeoptera</taxon>
        <taxon>Ephemeroptera</taxon>
        <taxon>Pisciforma</taxon>
        <taxon>Baetidae</taxon>
        <taxon>Cloeon</taxon>
    </lineage>
</organism>
<keyword evidence="3" id="KW-1185">Reference proteome</keyword>
<protein>
    <submittedName>
        <fullName evidence="2">Uncharacterized protein</fullName>
    </submittedName>
</protein>
<sequence length="211" mass="24205">MFNIFSIITLVLITEVGLGSSYERIGEVVLKQTAQKNLIIKVTKIRREKIIKCCGTKSCSSGRKRTTNSTATQATVASTTAKAMEMTTAEQVPVTTQAETTLDLTTEAATDNNNLDIHFNVHIYINVYIHFYVNYNNYYYNHNYYHNLNYHHNHNHNYNNNNTLPKHIQRFKSFYHLGKCKIRLQQNGYGSARFGDEARRDVLLSISPNFG</sequence>